<comment type="caution">
    <text evidence="7">The sequence shown here is derived from an EMBL/GenBank/DDBJ whole genome shotgun (WGS) entry which is preliminary data.</text>
</comment>
<dbReference type="OrthoDB" id="2587356at2759"/>
<dbReference type="Pfam" id="PF06609">
    <property type="entry name" value="TRI12"/>
    <property type="match status" value="1"/>
</dbReference>
<feature type="transmembrane region" description="Helical" evidence="6">
    <location>
        <begin position="261"/>
        <end position="289"/>
    </location>
</feature>
<feature type="transmembrane region" description="Helical" evidence="6">
    <location>
        <begin position="186"/>
        <end position="208"/>
    </location>
</feature>
<sequence length="484" mass="51225">MTLRIIADTLETSPETKLSNNDDLVKGEKMHLENVSTNATSDNLNIHYDEVDEEPELHMRTWIAIAAICVMNLVQTIAVQGPPAVITYIGRSLDNTSAEAWVPNACTLVQAVMAPIICAASDLFQVRKYLLIVTGVIALIGCAIAPGSQDINRLIAAQALIGVGAASVPLVYVVPSEILPRRWRPVAQAGINVTSIIAASAGPVALGGFTRLNVGRGWTYFYWLQMGLWGLAIIGLFFGYKPPKRHSRYDHLSFSQKLLKLDIGGSFLLAAGLSLLLVGLNLGGVAFFIWTGGLVGLATLQPADGLRQIVFVGVAGLGFGGPVILILAGVQLAVPHKLIGTSSALTTSVRALAGTVFIAIYSTTLNNKLAINLPEQVAPAVVQLGLPATSVGAFIRALGAGDPVALEKIPGVTPNIIGTGLKAFKQAFADSIRVVFIIAAPFGVAAIILTFFLGSLRETMNYAVDAPMEELHAKNRHTETEHTG</sequence>
<evidence type="ECO:0000313" key="7">
    <source>
        <dbReference type="EMBL" id="KAF3010081.1"/>
    </source>
</evidence>
<accession>A0A9P4TPY7</accession>
<dbReference type="InterPro" id="IPR036259">
    <property type="entry name" value="MFS_trans_sf"/>
</dbReference>
<protein>
    <recommendedName>
        <fullName evidence="9">Major facilitator superfamily (MFS) profile domain-containing protein</fullName>
    </recommendedName>
</protein>
<dbReference type="GO" id="GO:0005886">
    <property type="term" value="C:plasma membrane"/>
    <property type="evidence" value="ECO:0007669"/>
    <property type="project" value="TreeGrafter"/>
</dbReference>
<name>A0A9P4TPY7_CURKU</name>
<evidence type="ECO:0000256" key="3">
    <source>
        <dbReference type="ARBA" id="ARBA00022692"/>
    </source>
</evidence>
<evidence type="ECO:0000256" key="5">
    <source>
        <dbReference type="ARBA" id="ARBA00023136"/>
    </source>
</evidence>
<dbReference type="InterPro" id="IPR010573">
    <property type="entry name" value="MFS_Str1/Tri12-like"/>
</dbReference>
<dbReference type="Proteomes" id="UP000801428">
    <property type="component" value="Unassembled WGS sequence"/>
</dbReference>
<dbReference type="EMBL" id="SWKU01000002">
    <property type="protein sequence ID" value="KAF3010081.1"/>
    <property type="molecule type" value="Genomic_DNA"/>
</dbReference>
<dbReference type="SUPFAM" id="SSF103473">
    <property type="entry name" value="MFS general substrate transporter"/>
    <property type="match status" value="1"/>
</dbReference>
<keyword evidence="5 6" id="KW-0472">Membrane</keyword>
<feature type="transmembrane region" description="Helical" evidence="6">
    <location>
        <begin position="129"/>
        <end position="148"/>
    </location>
</feature>
<keyword evidence="3 6" id="KW-0812">Transmembrane</keyword>
<feature type="transmembrane region" description="Helical" evidence="6">
    <location>
        <begin position="220"/>
        <end position="240"/>
    </location>
</feature>
<dbReference type="Gene3D" id="1.20.1250.20">
    <property type="entry name" value="MFS general substrate transporter like domains"/>
    <property type="match status" value="1"/>
</dbReference>
<comment type="subcellular location">
    <subcellularLocation>
        <location evidence="1">Membrane</location>
        <topology evidence="1">Multi-pass membrane protein</topology>
    </subcellularLocation>
</comment>
<dbReference type="PANTHER" id="PTHR23501">
    <property type="entry name" value="MAJOR FACILITATOR SUPERFAMILY"/>
    <property type="match status" value="1"/>
</dbReference>
<feature type="transmembrane region" description="Helical" evidence="6">
    <location>
        <begin position="434"/>
        <end position="453"/>
    </location>
</feature>
<dbReference type="Pfam" id="PF07690">
    <property type="entry name" value="MFS_1"/>
    <property type="match status" value="1"/>
</dbReference>
<evidence type="ECO:0000256" key="2">
    <source>
        <dbReference type="ARBA" id="ARBA00022448"/>
    </source>
</evidence>
<keyword evidence="8" id="KW-1185">Reference proteome</keyword>
<dbReference type="PANTHER" id="PTHR23501:SF195">
    <property type="entry name" value="PEP5"/>
    <property type="match status" value="1"/>
</dbReference>
<proteinExistence type="predicted"/>
<dbReference type="InterPro" id="IPR011701">
    <property type="entry name" value="MFS"/>
</dbReference>
<evidence type="ECO:0000256" key="4">
    <source>
        <dbReference type="ARBA" id="ARBA00022989"/>
    </source>
</evidence>
<evidence type="ECO:0000313" key="8">
    <source>
        <dbReference type="Proteomes" id="UP000801428"/>
    </source>
</evidence>
<reference evidence="7" key="1">
    <citation type="submission" date="2019-04" db="EMBL/GenBank/DDBJ databases">
        <title>Sequencing of skin fungus with MAO and IRED activity.</title>
        <authorList>
            <person name="Marsaioli A.J."/>
            <person name="Bonatto J.M.C."/>
            <person name="Reis Junior O."/>
        </authorList>
    </citation>
    <scope>NUCLEOTIDE SEQUENCE</scope>
    <source>
        <strain evidence="7">30M1</strain>
    </source>
</reference>
<dbReference type="AlphaFoldDB" id="A0A9P4TPY7"/>
<dbReference type="GO" id="GO:0022857">
    <property type="term" value="F:transmembrane transporter activity"/>
    <property type="evidence" value="ECO:0007669"/>
    <property type="project" value="InterPro"/>
</dbReference>
<feature type="transmembrane region" description="Helical" evidence="6">
    <location>
        <begin position="309"/>
        <end position="334"/>
    </location>
</feature>
<feature type="transmembrane region" description="Helical" evidence="6">
    <location>
        <begin position="154"/>
        <end position="174"/>
    </location>
</feature>
<evidence type="ECO:0000256" key="1">
    <source>
        <dbReference type="ARBA" id="ARBA00004141"/>
    </source>
</evidence>
<keyword evidence="4 6" id="KW-1133">Transmembrane helix</keyword>
<keyword evidence="2" id="KW-0813">Transport</keyword>
<evidence type="ECO:0000256" key="6">
    <source>
        <dbReference type="SAM" id="Phobius"/>
    </source>
</evidence>
<evidence type="ECO:0008006" key="9">
    <source>
        <dbReference type="Google" id="ProtNLM"/>
    </source>
</evidence>
<organism evidence="7 8">
    <name type="scientific">Curvularia kusanoi</name>
    <name type="common">Cochliobolus kusanoi</name>
    <dbReference type="NCBI Taxonomy" id="90978"/>
    <lineage>
        <taxon>Eukaryota</taxon>
        <taxon>Fungi</taxon>
        <taxon>Dikarya</taxon>
        <taxon>Ascomycota</taxon>
        <taxon>Pezizomycotina</taxon>
        <taxon>Dothideomycetes</taxon>
        <taxon>Pleosporomycetidae</taxon>
        <taxon>Pleosporales</taxon>
        <taxon>Pleosporineae</taxon>
        <taxon>Pleosporaceae</taxon>
        <taxon>Curvularia</taxon>
    </lineage>
</organism>
<gene>
    <name evidence="7" type="ORF">E8E13_011602</name>
</gene>